<dbReference type="Gene3D" id="3.40.50.10090">
    <property type="match status" value="2"/>
</dbReference>
<keyword evidence="5 9" id="KW-0627">Porphyrin biosynthesis</keyword>
<evidence type="ECO:0000256" key="5">
    <source>
        <dbReference type="ARBA" id="ARBA00023244"/>
    </source>
</evidence>
<keyword evidence="12" id="KW-1185">Reference proteome</keyword>
<comment type="similarity">
    <text evidence="2 9">Belongs to the uroporphyrinogen-III synthase family.</text>
</comment>
<comment type="caution">
    <text evidence="11">The sequence shown here is derived from an EMBL/GenBank/DDBJ whole genome shotgun (WGS) entry which is preliminary data.</text>
</comment>
<evidence type="ECO:0000313" key="12">
    <source>
        <dbReference type="Proteomes" id="UP000651208"/>
    </source>
</evidence>
<dbReference type="Pfam" id="PF02602">
    <property type="entry name" value="HEM4"/>
    <property type="match status" value="1"/>
</dbReference>
<evidence type="ECO:0000259" key="10">
    <source>
        <dbReference type="Pfam" id="PF02602"/>
    </source>
</evidence>
<dbReference type="PANTHER" id="PTHR38042">
    <property type="entry name" value="UROPORPHYRINOGEN-III SYNTHASE, CHLOROPLASTIC"/>
    <property type="match status" value="1"/>
</dbReference>
<proteinExistence type="inferred from homology"/>
<evidence type="ECO:0000256" key="4">
    <source>
        <dbReference type="ARBA" id="ARBA00023239"/>
    </source>
</evidence>
<dbReference type="EMBL" id="JABURY010000006">
    <property type="protein sequence ID" value="MBC9130308.1"/>
    <property type="molecule type" value="Genomic_DNA"/>
</dbReference>
<evidence type="ECO:0000256" key="6">
    <source>
        <dbReference type="ARBA" id="ARBA00037589"/>
    </source>
</evidence>
<accession>A0ABR7QWD9</accession>
<keyword evidence="4 9" id="KW-0456">Lyase</keyword>
<dbReference type="SUPFAM" id="SSF69618">
    <property type="entry name" value="HemD-like"/>
    <property type="match status" value="1"/>
</dbReference>
<protein>
    <recommendedName>
        <fullName evidence="7 9">Uroporphyrinogen-III synthase</fullName>
        <ecNumber evidence="3 9">4.2.1.75</ecNumber>
    </recommendedName>
</protein>
<dbReference type="Proteomes" id="UP000651208">
    <property type="component" value="Unassembled WGS sequence"/>
</dbReference>
<comment type="pathway">
    <text evidence="1 9">Porphyrin-containing compound metabolism; protoporphyrin-IX biosynthesis; coproporphyrinogen-III from 5-aminolevulinate: step 3/4.</text>
</comment>
<feature type="domain" description="Tetrapyrrole biosynthesis uroporphyrinogen III synthase" evidence="10">
    <location>
        <begin position="14"/>
        <end position="238"/>
    </location>
</feature>
<evidence type="ECO:0000256" key="8">
    <source>
        <dbReference type="ARBA" id="ARBA00048617"/>
    </source>
</evidence>
<evidence type="ECO:0000256" key="1">
    <source>
        <dbReference type="ARBA" id="ARBA00004772"/>
    </source>
</evidence>
<dbReference type="RefSeq" id="WP_187754739.1">
    <property type="nucleotide sequence ID" value="NZ_JABURY010000006.1"/>
</dbReference>
<reference evidence="11 12" key="1">
    <citation type="submission" date="2020-06" db="EMBL/GenBank/DDBJ databases">
        <title>Frischella cerana isolated from Apis cerana gut homogenate.</title>
        <authorList>
            <person name="Wolter L.A."/>
            <person name="Suenami S."/>
            <person name="Miyazaki R."/>
        </authorList>
    </citation>
    <scope>NUCLEOTIDE SEQUENCE [LARGE SCALE GENOMIC DNA]</scope>
    <source>
        <strain evidence="11 12">Ac13</strain>
    </source>
</reference>
<sequence length="255" mass="28766">MIIITRPSPYGESLMALCQAKGFVAQHLPLFNITAAIDAKTLQNHLNTLKADDVVIVTSSQVIEMINQYQTTIKFPPHIRYCAVGKQTATRFSLLTQQIVESPSTDESSEGLFEFLTMQPRPLLRQKILILCGTNGRTLLKDRLSLLVTNVENIYIYHKDRIIHPITVLDDYIDTLSNINILVVTSVAHLLEIEKYCFEKQKQQLILIVSSMRIKQFAKTLGWNKIHLAQNANNQNLLSAISTLHHNVTMANSLG</sequence>
<evidence type="ECO:0000256" key="2">
    <source>
        <dbReference type="ARBA" id="ARBA00008133"/>
    </source>
</evidence>
<evidence type="ECO:0000313" key="11">
    <source>
        <dbReference type="EMBL" id="MBC9130308.1"/>
    </source>
</evidence>
<organism evidence="11 12">
    <name type="scientific">Frischella japonica</name>
    <dbReference type="NCBI Taxonomy" id="2741544"/>
    <lineage>
        <taxon>Bacteria</taxon>
        <taxon>Pseudomonadati</taxon>
        <taxon>Pseudomonadota</taxon>
        <taxon>Gammaproteobacteria</taxon>
        <taxon>Orbales</taxon>
        <taxon>Orbaceae</taxon>
        <taxon>Frischella</taxon>
    </lineage>
</organism>
<gene>
    <name evidence="11" type="ORF">FcAc13_03180</name>
</gene>
<evidence type="ECO:0000256" key="7">
    <source>
        <dbReference type="ARBA" id="ARBA00040167"/>
    </source>
</evidence>
<dbReference type="InterPro" id="IPR036108">
    <property type="entry name" value="4pyrrol_syn_uPrphyn_synt_sf"/>
</dbReference>
<evidence type="ECO:0000256" key="3">
    <source>
        <dbReference type="ARBA" id="ARBA00013109"/>
    </source>
</evidence>
<evidence type="ECO:0000256" key="9">
    <source>
        <dbReference type="RuleBase" id="RU366031"/>
    </source>
</evidence>
<dbReference type="EC" id="4.2.1.75" evidence="3 9"/>
<dbReference type="CDD" id="cd06578">
    <property type="entry name" value="HemD"/>
    <property type="match status" value="1"/>
</dbReference>
<dbReference type="InterPro" id="IPR039793">
    <property type="entry name" value="UROS/Hem4"/>
</dbReference>
<comment type="function">
    <text evidence="6 9">Catalyzes cyclization of the linear tetrapyrrole, hydroxymethylbilane, to the macrocyclic uroporphyrinogen III.</text>
</comment>
<name>A0ABR7QWD9_9GAMM</name>
<dbReference type="PANTHER" id="PTHR38042:SF1">
    <property type="entry name" value="UROPORPHYRINOGEN-III SYNTHASE, CHLOROPLASTIC"/>
    <property type="match status" value="1"/>
</dbReference>
<dbReference type="InterPro" id="IPR003754">
    <property type="entry name" value="4pyrrol_synth_uPrphyn_synth"/>
</dbReference>
<comment type="catalytic activity">
    <reaction evidence="8 9">
        <text>hydroxymethylbilane = uroporphyrinogen III + H2O</text>
        <dbReference type="Rhea" id="RHEA:18965"/>
        <dbReference type="ChEBI" id="CHEBI:15377"/>
        <dbReference type="ChEBI" id="CHEBI:57308"/>
        <dbReference type="ChEBI" id="CHEBI:57845"/>
        <dbReference type="EC" id="4.2.1.75"/>
    </reaction>
</comment>